<proteinExistence type="predicted"/>
<name>A0A183V0L4_TOXCA</name>
<dbReference type="Gene3D" id="3.30.710.10">
    <property type="entry name" value="Potassium Channel Kv1.1, Chain A"/>
    <property type="match status" value="2"/>
</dbReference>
<gene>
    <name evidence="2" type="ORF">TCNE_LOCUS14284</name>
</gene>
<dbReference type="InterPro" id="IPR042345">
    <property type="entry name" value="Btbd7"/>
</dbReference>
<reference evidence="2 3" key="2">
    <citation type="submission" date="2018-11" db="EMBL/GenBank/DDBJ databases">
        <authorList>
            <consortium name="Pathogen Informatics"/>
        </authorList>
    </citation>
    <scope>NUCLEOTIDE SEQUENCE [LARGE SCALE GENOMIC DNA]</scope>
</reference>
<dbReference type="AlphaFoldDB" id="A0A183V0L4"/>
<dbReference type="PROSITE" id="PS50097">
    <property type="entry name" value="BTB"/>
    <property type="match status" value="1"/>
</dbReference>
<reference evidence="4" key="1">
    <citation type="submission" date="2016-06" db="UniProtKB">
        <authorList>
            <consortium name="WormBaseParasite"/>
        </authorList>
    </citation>
    <scope>IDENTIFICATION</scope>
</reference>
<dbReference type="InterPro" id="IPR011333">
    <property type="entry name" value="SKP1/BTB/POZ_sf"/>
</dbReference>
<dbReference type="PANTHER" id="PTHR16064:SF3">
    <property type="entry name" value="BTB_POZ DOMAIN-CONTAINING PROTEIN 7"/>
    <property type="match status" value="1"/>
</dbReference>
<dbReference type="PANTHER" id="PTHR16064">
    <property type="entry name" value="BTB POZ DOMAIN CONTAINING 7"/>
    <property type="match status" value="1"/>
</dbReference>
<dbReference type="Proteomes" id="UP000050794">
    <property type="component" value="Unassembled WGS sequence"/>
</dbReference>
<accession>A0A183V0L4</accession>
<keyword evidence="3" id="KW-1185">Reference proteome</keyword>
<evidence type="ECO:0000259" key="1">
    <source>
        <dbReference type="PROSITE" id="PS50097"/>
    </source>
</evidence>
<dbReference type="WBParaSite" id="TCNE_0001428401-mRNA-1">
    <property type="protein sequence ID" value="TCNE_0001428401-mRNA-1"/>
    <property type="gene ID" value="TCNE_0001428401"/>
</dbReference>
<organism evidence="3 4">
    <name type="scientific">Toxocara canis</name>
    <name type="common">Canine roundworm</name>
    <dbReference type="NCBI Taxonomy" id="6265"/>
    <lineage>
        <taxon>Eukaryota</taxon>
        <taxon>Metazoa</taxon>
        <taxon>Ecdysozoa</taxon>
        <taxon>Nematoda</taxon>
        <taxon>Chromadorea</taxon>
        <taxon>Rhabditida</taxon>
        <taxon>Spirurina</taxon>
        <taxon>Ascaridomorpha</taxon>
        <taxon>Ascaridoidea</taxon>
        <taxon>Toxocaridae</taxon>
        <taxon>Toxocara</taxon>
    </lineage>
</organism>
<evidence type="ECO:0000313" key="3">
    <source>
        <dbReference type="Proteomes" id="UP000050794"/>
    </source>
</evidence>
<dbReference type="InterPro" id="IPR000210">
    <property type="entry name" value="BTB/POZ_dom"/>
</dbReference>
<dbReference type="Pfam" id="PF00651">
    <property type="entry name" value="BTB"/>
    <property type="match status" value="1"/>
</dbReference>
<dbReference type="GO" id="GO:0061138">
    <property type="term" value="P:morphogenesis of a branching epithelium"/>
    <property type="evidence" value="ECO:0007669"/>
    <property type="project" value="InterPro"/>
</dbReference>
<dbReference type="InterPro" id="IPR011705">
    <property type="entry name" value="BACK"/>
</dbReference>
<evidence type="ECO:0000313" key="4">
    <source>
        <dbReference type="WBParaSite" id="TCNE_0001428401-mRNA-1"/>
    </source>
</evidence>
<dbReference type="SUPFAM" id="SSF54695">
    <property type="entry name" value="POZ domain"/>
    <property type="match status" value="1"/>
</dbReference>
<evidence type="ECO:0000313" key="2">
    <source>
        <dbReference type="EMBL" id="VDM45605.1"/>
    </source>
</evidence>
<dbReference type="EMBL" id="UYWY01022167">
    <property type="protein sequence ID" value="VDM45605.1"/>
    <property type="molecule type" value="Genomic_DNA"/>
</dbReference>
<protein>
    <submittedName>
        <fullName evidence="4">BTB domain-containing protein</fullName>
    </submittedName>
</protein>
<dbReference type="Gene3D" id="1.25.40.420">
    <property type="match status" value="1"/>
</dbReference>
<sequence length="722" mass="81551">MGAVGSSQLKGSRWVGELDWIAPSSSRRTLSKKNRFTALILSKYVAGRFPRFHSRSKSRAISRDTQRAFRELISSWSCSELAALCTEMESACAVRELVLIAEAARPPVSSLSRDLLNAFTNCTATDCFVLYKDGRYAAHIAVLCARSRYFADLWDNMRDSASISAIPELTFIDEKIPHEMFLASLQYIYSGNVPTSVQAAEQEIEVRRVDALEYRIRCSSAVVAARSDFLSSLIERKRLRGEPLDIVIDEHLIPRIYAPVVLHAIYTDRLDLSKVLDGCQVSASSLNEVQAIASGRRQKTPLRHAIDVFHIARFLNLHRLAQCKKLCLFVAFRKVMKSALAKYFLACEEVMVAELSMDTVGSLWEWASEAGGSAYVRRQCVAYLRNEFSRICASHVLFELDEQLLHDCLVSDYVQCSEVEILESIVRWGEHELVRRMEEREPNLVANTTHSISRRGVRRSELDDVELRNILGSLLPLVRIDYILPPFHQSLNNACKRGLLDRSPNADLLGQRYPDSRSPDVSPDAHWFDHSVPRRHPAGPRLLFPYVTEARSQLRRLCGNGADILAEYRRGLVSERTRFDRGRLWAHVVNLVPEVLSKQITALVEKRIVETLQGSDLIKKALSCGCAHHRDLAIEQVRLRVLRELNLDDNCMQVLLSIPGTAAKDSYVPRYYSSQPALTVMSVWPDLMNNACTSRPDSPQSEYDNESGAEFPPDILCTEAII</sequence>
<dbReference type="Pfam" id="PF07707">
    <property type="entry name" value="BACK"/>
    <property type="match status" value="1"/>
</dbReference>
<feature type="domain" description="BTB" evidence="1">
    <location>
        <begin position="125"/>
        <end position="197"/>
    </location>
</feature>